<organism evidence="1 2">
    <name type="scientific">Corynebacterium durum F0235</name>
    <dbReference type="NCBI Taxonomy" id="1035195"/>
    <lineage>
        <taxon>Bacteria</taxon>
        <taxon>Bacillati</taxon>
        <taxon>Actinomycetota</taxon>
        <taxon>Actinomycetes</taxon>
        <taxon>Mycobacteriales</taxon>
        <taxon>Corynebacteriaceae</taxon>
        <taxon>Corynebacterium</taxon>
    </lineage>
</organism>
<accession>L1MDH1</accession>
<dbReference type="HOGENOM" id="CLU_1774255_0_0_11"/>
<proteinExistence type="predicted"/>
<reference evidence="1 2" key="1">
    <citation type="submission" date="2012-05" db="EMBL/GenBank/DDBJ databases">
        <authorList>
            <person name="Weinstock G."/>
            <person name="Sodergren E."/>
            <person name="Lobos E.A."/>
            <person name="Fulton L."/>
            <person name="Fulton R."/>
            <person name="Courtney L."/>
            <person name="Fronick C."/>
            <person name="O'Laughlin M."/>
            <person name="Godfrey J."/>
            <person name="Wilson R.M."/>
            <person name="Miner T."/>
            <person name="Farmer C."/>
            <person name="Delehaunty K."/>
            <person name="Cordes M."/>
            <person name="Minx P."/>
            <person name="Tomlinson C."/>
            <person name="Chen J."/>
            <person name="Wollam A."/>
            <person name="Pepin K.H."/>
            <person name="Bhonagiri V."/>
            <person name="Zhang X."/>
            <person name="Suruliraj S."/>
            <person name="Warren W."/>
            <person name="Mitreva M."/>
            <person name="Mardis E.R."/>
            <person name="Wilson R.K."/>
        </authorList>
    </citation>
    <scope>NUCLEOTIDE SEQUENCE [LARGE SCALE GENOMIC DNA]</scope>
    <source>
        <strain evidence="1 2">F0235</strain>
    </source>
</reference>
<comment type="caution">
    <text evidence="1">The sequence shown here is derived from an EMBL/GenBank/DDBJ whole genome shotgun (WGS) entry which is preliminary data.</text>
</comment>
<name>L1MDH1_9CORY</name>
<keyword evidence="2" id="KW-1185">Reference proteome</keyword>
<gene>
    <name evidence="1" type="ORF">HMPREF9997_02024</name>
</gene>
<dbReference type="AlphaFoldDB" id="L1MDH1"/>
<evidence type="ECO:0000313" key="1">
    <source>
        <dbReference type="EMBL" id="EKX89019.1"/>
    </source>
</evidence>
<protein>
    <submittedName>
        <fullName evidence="1">Uncharacterized protein</fullName>
    </submittedName>
</protein>
<dbReference type="STRING" id="1035195.HMPREF9997_02024"/>
<dbReference type="Proteomes" id="UP000010445">
    <property type="component" value="Unassembled WGS sequence"/>
</dbReference>
<dbReference type="EMBL" id="AMEM01000030">
    <property type="protein sequence ID" value="EKX89019.1"/>
    <property type="molecule type" value="Genomic_DNA"/>
</dbReference>
<evidence type="ECO:0000313" key="2">
    <source>
        <dbReference type="Proteomes" id="UP000010445"/>
    </source>
</evidence>
<sequence length="146" mass="16751">MIKRSPSHIDSRPAQNIKQLAYSAHRTLRINVIGTVSSIVAEATQYIHFGVNLRIHTILERAVIQLIVKIPAVCSPQTIGFTDVVHKAFEDKACLNACHARITDRSLFSITAMNQQLRPYPTNETKVCWLWRQHQYSLLEQLYRLL</sequence>